<sequence>MIVVTGANGVLGRGVVEELLQLVRPERVGVSVRDPHAAADLADRGVRVRRGDFAEPDTLADAFEGAEQVLLVSANTLGDEALTFHRAAIDAAVAAGAGRVLYTSHQGARAGSPFTAAPDHAATEEVLASSGVAWTALRNGFYANTVPMLLGNAVDSGELRLPADGPMAWTTRGDLAAATARLLAEGALDGPTAPLTGPEALDFEQVAEIVSGIVGRPVRRVVINDDEYRDTLVGHGVPAPAAALLVGMFAASRNGDFSPADPTLAGLVGRPATSLADDLRAALSPAAPASS</sequence>
<reference evidence="3" key="1">
    <citation type="journal article" date="2019" name="Int. J. Syst. Evol. Microbiol.">
        <title>The Global Catalogue of Microorganisms (GCM) 10K type strain sequencing project: providing services to taxonomists for standard genome sequencing and annotation.</title>
        <authorList>
            <consortium name="The Broad Institute Genomics Platform"/>
            <consortium name="The Broad Institute Genome Sequencing Center for Infectious Disease"/>
            <person name="Wu L."/>
            <person name="Ma J."/>
        </authorList>
    </citation>
    <scope>NUCLEOTIDE SEQUENCE [LARGE SCALE GENOMIC DNA]</scope>
    <source>
        <strain evidence="3">CGMCC 4.7093</strain>
    </source>
</reference>
<evidence type="ECO:0000259" key="1">
    <source>
        <dbReference type="Pfam" id="PF13460"/>
    </source>
</evidence>
<gene>
    <name evidence="2" type="ORF">ACFPBZ_26865</name>
</gene>
<dbReference type="InterPro" id="IPR036291">
    <property type="entry name" value="NAD(P)-bd_dom_sf"/>
</dbReference>
<dbReference type="Gene3D" id="3.40.50.720">
    <property type="entry name" value="NAD(P)-binding Rossmann-like Domain"/>
    <property type="match status" value="1"/>
</dbReference>
<dbReference type="InterPro" id="IPR052718">
    <property type="entry name" value="NmrA-type_oxidoreductase"/>
</dbReference>
<dbReference type="RefSeq" id="WP_378039184.1">
    <property type="nucleotide sequence ID" value="NZ_JBHSIV010000049.1"/>
</dbReference>
<dbReference type="PANTHER" id="PTHR47129:SF1">
    <property type="entry name" value="NMRA-LIKE DOMAIN-CONTAINING PROTEIN"/>
    <property type="match status" value="1"/>
</dbReference>
<dbReference type="SUPFAM" id="SSF51735">
    <property type="entry name" value="NAD(P)-binding Rossmann-fold domains"/>
    <property type="match status" value="1"/>
</dbReference>
<dbReference type="Pfam" id="PF13460">
    <property type="entry name" value="NAD_binding_10"/>
    <property type="match status" value="1"/>
</dbReference>
<feature type="domain" description="NAD(P)-binding" evidence="1">
    <location>
        <begin position="6"/>
        <end position="184"/>
    </location>
</feature>
<proteinExistence type="predicted"/>
<dbReference type="EMBL" id="JBHSIV010000049">
    <property type="protein sequence ID" value="MFC5065865.1"/>
    <property type="molecule type" value="Genomic_DNA"/>
</dbReference>
<dbReference type="PANTHER" id="PTHR47129">
    <property type="entry name" value="QUINONE OXIDOREDUCTASE 2"/>
    <property type="match status" value="1"/>
</dbReference>
<dbReference type="InterPro" id="IPR016040">
    <property type="entry name" value="NAD(P)-bd_dom"/>
</dbReference>
<comment type="caution">
    <text evidence="2">The sequence shown here is derived from an EMBL/GenBank/DDBJ whole genome shotgun (WGS) entry which is preliminary data.</text>
</comment>
<dbReference type="Proteomes" id="UP001595947">
    <property type="component" value="Unassembled WGS sequence"/>
</dbReference>
<organism evidence="2 3">
    <name type="scientific">Actinomycetospora atypica</name>
    <dbReference type="NCBI Taxonomy" id="1290095"/>
    <lineage>
        <taxon>Bacteria</taxon>
        <taxon>Bacillati</taxon>
        <taxon>Actinomycetota</taxon>
        <taxon>Actinomycetes</taxon>
        <taxon>Pseudonocardiales</taxon>
        <taxon>Pseudonocardiaceae</taxon>
        <taxon>Actinomycetospora</taxon>
    </lineage>
</organism>
<keyword evidence="3" id="KW-1185">Reference proteome</keyword>
<protein>
    <submittedName>
        <fullName evidence="2">NAD(P)H-binding protein</fullName>
    </submittedName>
</protein>
<dbReference type="Gene3D" id="3.90.25.10">
    <property type="entry name" value="UDP-galactose 4-epimerase, domain 1"/>
    <property type="match status" value="1"/>
</dbReference>
<evidence type="ECO:0000313" key="2">
    <source>
        <dbReference type="EMBL" id="MFC5065865.1"/>
    </source>
</evidence>
<accession>A0ABV9YSK5</accession>
<name>A0ABV9YSK5_9PSEU</name>
<evidence type="ECO:0000313" key="3">
    <source>
        <dbReference type="Proteomes" id="UP001595947"/>
    </source>
</evidence>